<dbReference type="GO" id="GO:0020037">
    <property type="term" value="F:heme binding"/>
    <property type="evidence" value="ECO:0007669"/>
    <property type="project" value="InterPro"/>
</dbReference>
<dbReference type="InterPro" id="IPR000971">
    <property type="entry name" value="Globin"/>
</dbReference>
<evidence type="ECO:0000256" key="2">
    <source>
        <dbReference type="SAM" id="MobiDB-lite"/>
    </source>
</evidence>
<dbReference type="PROSITE" id="PS01033">
    <property type="entry name" value="GLOBIN"/>
    <property type="match status" value="1"/>
</dbReference>
<sequence>MGNTVPGRRNSILSKEGSVSEPSRQNTICDSDPISPGPQPEPLTPEQMELLTRTWKMLEDDIAHVGVITFISLFETHPDVQQGFMSFSGIELEDLKHSKQLRAHALR</sequence>
<dbReference type="GO" id="GO:0005344">
    <property type="term" value="F:oxygen carrier activity"/>
    <property type="evidence" value="ECO:0007669"/>
    <property type="project" value="UniProtKB-KW"/>
</dbReference>
<dbReference type="OrthoDB" id="436496at2759"/>
<keyword evidence="5" id="KW-1185">Reference proteome</keyword>
<dbReference type="InterPro" id="IPR012292">
    <property type="entry name" value="Globin/Proto"/>
</dbReference>
<accession>A0A6A4JVD7</accession>
<gene>
    <name evidence="4" type="ORF">GE061_014258</name>
</gene>
<evidence type="ECO:0000259" key="3">
    <source>
        <dbReference type="PROSITE" id="PS01033"/>
    </source>
</evidence>
<dbReference type="SUPFAM" id="SSF46458">
    <property type="entry name" value="Globin-like"/>
    <property type="match status" value="1"/>
</dbReference>
<dbReference type="Proteomes" id="UP000466442">
    <property type="component" value="Linkage Group LG5"/>
</dbReference>
<keyword evidence="1" id="KW-0479">Metal-binding</keyword>
<reference evidence="4" key="1">
    <citation type="journal article" date="2021" name="Mol. Ecol. Resour.">
        <title>Apolygus lucorum genome provides insights into omnivorousness and mesophyll feeding.</title>
        <authorList>
            <person name="Liu Y."/>
            <person name="Liu H."/>
            <person name="Wang H."/>
            <person name="Huang T."/>
            <person name="Liu B."/>
            <person name="Yang B."/>
            <person name="Yin L."/>
            <person name="Li B."/>
            <person name="Zhang Y."/>
            <person name="Zhang S."/>
            <person name="Jiang F."/>
            <person name="Zhang X."/>
            <person name="Ren Y."/>
            <person name="Wang B."/>
            <person name="Wang S."/>
            <person name="Lu Y."/>
            <person name="Wu K."/>
            <person name="Fan W."/>
            <person name="Wang G."/>
        </authorList>
    </citation>
    <scope>NUCLEOTIDE SEQUENCE</scope>
    <source>
        <strain evidence="4">12Hb</strain>
    </source>
</reference>
<dbReference type="AlphaFoldDB" id="A0A6A4JVD7"/>
<evidence type="ECO:0000313" key="5">
    <source>
        <dbReference type="Proteomes" id="UP000466442"/>
    </source>
</evidence>
<dbReference type="InterPro" id="IPR009050">
    <property type="entry name" value="Globin-like_sf"/>
</dbReference>
<feature type="compositionally biased region" description="Polar residues" evidence="2">
    <location>
        <begin position="20"/>
        <end position="29"/>
    </location>
</feature>
<keyword evidence="1" id="KW-0349">Heme</keyword>
<evidence type="ECO:0000256" key="1">
    <source>
        <dbReference type="RuleBase" id="RU000356"/>
    </source>
</evidence>
<protein>
    <recommendedName>
        <fullName evidence="3">Globin domain-containing protein</fullName>
    </recommendedName>
</protein>
<comment type="similarity">
    <text evidence="1">Belongs to the globin family.</text>
</comment>
<dbReference type="EMBL" id="WIXP02000005">
    <property type="protein sequence ID" value="KAF6211143.1"/>
    <property type="molecule type" value="Genomic_DNA"/>
</dbReference>
<keyword evidence="1" id="KW-0561">Oxygen transport</keyword>
<dbReference type="Gene3D" id="1.10.490.10">
    <property type="entry name" value="Globins"/>
    <property type="match status" value="1"/>
</dbReference>
<keyword evidence="1" id="KW-0813">Transport</keyword>
<name>A0A6A4JVD7_APOLU</name>
<evidence type="ECO:0000313" key="4">
    <source>
        <dbReference type="EMBL" id="KAF6211143.1"/>
    </source>
</evidence>
<comment type="caution">
    <text evidence="4">The sequence shown here is derived from an EMBL/GenBank/DDBJ whole genome shotgun (WGS) entry which is preliminary data.</text>
</comment>
<dbReference type="GO" id="GO:0019825">
    <property type="term" value="F:oxygen binding"/>
    <property type="evidence" value="ECO:0007669"/>
    <property type="project" value="InterPro"/>
</dbReference>
<feature type="region of interest" description="Disordered" evidence="2">
    <location>
        <begin position="1"/>
        <end position="44"/>
    </location>
</feature>
<proteinExistence type="inferred from homology"/>
<dbReference type="Pfam" id="PF00042">
    <property type="entry name" value="Globin"/>
    <property type="match status" value="1"/>
</dbReference>
<keyword evidence="1" id="KW-0408">Iron</keyword>
<feature type="domain" description="Globin" evidence="3">
    <location>
        <begin position="42"/>
        <end position="107"/>
    </location>
</feature>
<organism evidence="4 5">
    <name type="scientific">Apolygus lucorum</name>
    <name type="common">Small green plant bug</name>
    <name type="synonym">Lygocoris lucorum</name>
    <dbReference type="NCBI Taxonomy" id="248454"/>
    <lineage>
        <taxon>Eukaryota</taxon>
        <taxon>Metazoa</taxon>
        <taxon>Ecdysozoa</taxon>
        <taxon>Arthropoda</taxon>
        <taxon>Hexapoda</taxon>
        <taxon>Insecta</taxon>
        <taxon>Pterygota</taxon>
        <taxon>Neoptera</taxon>
        <taxon>Paraneoptera</taxon>
        <taxon>Hemiptera</taxon>
        <taxon>Heteroptera</taxon>
        <taxon>Panheteroptera</taxon>
        <taxon>Cimicomorpha</taxon>
        <taxon>Miridae</taxon>
        <taxon>Mirini</taxon>
        <taxon>Apolygus</taxon>
    </lineage>
</organism>